<feature type="transmembrane region" description="Helical" evidence="8">
    <location>
        <begin position="245"/>
        <end position="266"/>
    </location>
</feature>
<feature type="transmembrane region" description="Helical" evidence="8">
    <location>
        <begin position="304"/>
        <end position="322"/>
    </location>
</feature>
<dbReference type="InterPro" id="IPR003918">
    <property type="entry name" value="NADH_UbQ_OxRdtase"/>
</dbReference>
<keyword evidence="11" id="KW-1185">Reference proteome</keyword>
<name>A0A7Y8VSF9_9FIRM</name>
<feature type="transmembrane region" description="Helical" evidence="8">
    <location>
        <begin position="272"/>
        <end position="292"/>
    </location>
</feature>
<evidence type="ECO:0000313" key="11">
    <source>
        <dbReference type="Proteomes" id="UP000526307"/>
    </source>
</evidence>
<dbReference type="GO" id="GO:0005886">
    <property type="term" value="C:plasma membrane"/>
    <property type="evidence" value="ECO:0007669"/>
    <property type="project" value="UniProtKB-SubCell"/>
</dbReference>
<keyword evidence="6 8" id="KW-0472">Membrane</keyword>
<feature type="transmembrane region" description="Helical" evidence="8">
    <location>
        <begin position="328"/>
        <end position="352"/>
    </location>
</feature>
<evidence type="ECO:0000256" key="1">
    <source>
        <dbReference type="ARBA" id="ARBA00004651"/>
    </source>
</evidence>
<evidence type="ECO:0000256" key="4">
    <source>
        <dbReference type="ARBA" id="ARBA00022692"/>
    </source>
</evidence>
<feature type="transmembrane region" description="Helical" evidence="8">
    <location>
        <begin position="164"/>
        <end position="185"/>
    </location>
</feature>
<comment type="subcellular location">
    <subcellularLocation>
        <location evidence="1">Cell membrane</location>
        <topology evidence="1">Multi-pass membrane protein</topology>
    </subcellularLocation>
    <subcellularLocation>
        <location evidence="7">Membrane</location>
        <topology evidence="7">Multi-pass membrane protein</topology>
    </subcellularLocation>
</comment>
<evidence type="ECO:0000256" key="8">
    <source>
        <dbReference type="SAM" id="Phobius"/>
    </source>
</evidence>
<dbReference type="GO" id="GO:0042773">
    <property type="term" value="P:ATP synthesis coupled electron transport"/>
    <property type="evidence" value="ECO:0007669"/>
    <property type="project" value="InterPro"/>
</dbReference>
<evidence type="ECO:0000256" key="5">
    <source>
        <dbReference type="ARBA" id="ARBA00022989"/>
    </source>
</evidence>
<evidence type="ECO:0000256" key="7">
    <source>
        <dbReference type="RuleBase" id="RU000320"/>
    </source>
</evidence>
<gene>
    <name evidence="10" type="ORF">HW270_06975</name>
</gene>
<dbReference type="AlphaFoldDB" id="A0A7Y8VSF9"/>
<dbReference type="InterPro" id="IPR050586">
    <property type="entry name" value="CPA3_Na-H_Antiporter_D"/>
</dbReference>
<dbReference type="InterPro" id="IPR001750">
    <property type="entry name" value="ND/Mrp_TM"/>
</dbReference>
<evidence type="ECO:0000256" key="6">
    <source>
        <dbReference type="ARBA" id="ARBA00023136"/>
    </source>
</evidence>
<evidence type="ECO:0000256" key="3">
    <source>
        <dbReference type="ARBA" id="ARBA00022475"/>
    </source>
</evidence>
<dbReference type="PANTHER" id="PTHR42703">
    <property type="entry name" value="NADH DEHYDROGENASE"/>
    <property type="match status" value="1"/>
</dbReference>
<feature type="transmembrane region" description="Helical" evidence="8">
    <location>
        <begin position="73"/>
        <end position="98"/>
    </location>
</feature>
<feature type="transmembrane region" description="Helical" evidence="8">
    <location>
        <begin position="110"/>
        <end position="129"/>
    </location>
</feature>
<accession>A0A7Y8VSF9</accession>
<feature type="domain" description="NADH:quinone oxidoreductase/Mrp antiporter transmembrane" evidence="9">
    <location>
        <begin position="130"/>
        <end position="422"/>
    </location>
</feature>
<evidence type="ECO:0000259" key="9">
    <source>
        <dbReference type="Pfam" id="PF00361"/>
    </source>
</evidence>
<feature type="transmembrane region" description="Helical" evidence="8">
    <location>
        <begin position="412"/>
        <end position="431"/>
    </location>
</feature>
<keyword evidence="4 7" id="KW-0812">Transmembrane</keyword>
<organism evidence="10 11">
    <name type="scientific">Mogibacterium timidum</name>
    <dbReference type="NCBI Taxonomy" id="35519"/>
    <lineage>
        <taxon>Bacteria</taxon>
        <taxon>Bacillati</taxon>
        <taxon>Bacillota</taxon>
        <taxon>Clostridia</taxon>
        <taxon>Peptostreptococcales</taxon>
        <taxon>Anaerovoracaceae</taxon>
        <taxon>Mogibacterium</taxon>
    </lineage>
</organism>
<protein>
    <recommendedName>
        <fullName evidence="9">NADH:quinone oxidoreductase/Mrp antiporter transmembrane domain-containing protein</fullName>
    </recommendedName>
</protein>
<keyword evidence="3" id="KW-1003">Cell membrane</keyword>
<comment type="similarity">
    <text evidence="2">Belongs to the CPA3 antiporters (TC 2.A.63) subunit D family.</text>
</comment>
<evidence type="ECO:0000313" key="10">
    <source>
        <dbReference type="EMBL" id="NWO23806.1"/>
    </source>
</evidence>
<feature type="transmembrane region" description="Helical" evidence="8">
    <location>
        <begin position="452"/>
        <end position="474"/>
    </location>
</feature>
<keyword evidence="5 8" id="KW-1133">Transmembrane helix</keyword>
<comment type="caution">
    <text evidence="10">The sequence shown here is derived from an EMBL/GenBank/DDBJ whole genome shotgun (WGS) entry which is preliminary data.</text>
</comment>
<dbReference type="EMBL" id="JABXYR010000002">
    <property type="protein sequence ID" value="NWO23806.1"/>
    <property type="molecule type" value="Genomic_DNA"/>
</dbReference>
<dbReference type="GO" id="GO:0008137">
    <property type="term" value="F:NADH dehydrogenase (ubiquinone) activity"/>
    <property type="evidence" value="ECO:0007669"/>
    <property type="project" value="InterPro"/>
</dbReference>
<evidence type="ECO:0000256" key="2">
    <source>
        <dbReference type="ARBA" id="ARBA00005346"/>
    </source>
</evidence>
<feature type="transmembrane region" description="Helical" evidence="8">
    <location>
        <begin position="32"/>
        <end position="53"/>
    </location>
</feature>
<dbReference type="Proteomes" id="UP000526307">
    <property type="component" value="Unassembled WGS sequence"/>
</dbReference>
<feature type="transmembrane region" description="Helical" evidence="8">
    <location>
        <begin position="6"/>
        <end position="25"/>
    </location>
</feature>
<sequence length="489" mass="53623">MNDLPIIIILLPLISALLSIALSRIHIHLGRNIVTAAIFVALGCAVKLFINIIKGGPVHYSFGGYKAPYGIEFYIDSIGAIIVVVILLLGFITTLYVMNFEVTNERKVIGGAYSLIGLLIVGMCGMSMTGDVFNLYVFLEITSLSAYCLIALGGSRGIVASFRYLLVGTVAATMYLLGVGILYASTGTLNMADMRNILNSHNYDTEMTVSMCLFIAAFGIKMPMFPFHGWQPSAYSHAEPGSRPLIAGVMGKIPALALFRYMYFIYGTDFKFFNLFLNIIGILSCCGIIYGSVRAMAQEDVRKIFAYSSIAQIGYITLGFAIDSPYALAGAFLHLIGHVFMKSGLFFSSAAIRYRFGSFKISSFGRIYKKMPITSGLIVLASLSMIGIPPAVGFFSKWYIALGAAETHQYRYIAILVLSSLLNAIYFFKLIEKIFINQPKELYDKRDGETVELPWTMLLAIGTCFVIILALGIFNAGVFDVIMMTVKGV</sequence>
<dbReference type="Pfam" id="PF00361">
    <property type="entry name" value="Proton_antipo_M"/>
    <property type="match status" value="1"/>
</dbReference>
<feature type="transmembrane region" description="Helical" evidence="8">
    <location>
        <begin position="135"/>
        <end position="152"/>
    </location>
</feature>
<feature type="transmembrane region" description="Helical" evidence="8">
    <location>
        <begin position="373"/>
        <end position="392"/>
    </location>
</feature>
<dbReference type="RefSeq" id="WP_036380911.1">
    <property type="nucleotide sequence ID" value="NZ_CAJPUB010000002.1"/>
</dbReference>
<dbReference type="PRINTS" id="PR01437">
    <property type="entry name" value="NUOXDRDTASE4"/>
</dbReference>
<feature type="transmembrane region" description="Helical" evidence="8">
    <location>
        <begin position="205"/>
        <end position="224"/>
    </location>
</feature>
<reference evidence="10 11" key="1">
    <citation type="submission" date="2020-06" db="EMBL/GenBank/DDBJ databases">
        <title>Mogibacterium timidum strain W9173 genomic sequence.</title>
        <authorList>
            <person name="Wade W.G."/>
            <person name="Johnston C.D."/>
            <person name="Chen T."/>
            <person name="Dewhirst F.E."/>
        </authorList>
    </citation>
    <scope>NUCLEOTIDE SEQUENCE [LARGE SCALE GENOMIC DNA]</scope>
    <source>
        <strain evidence="10 11">W9173</strain>
    </source>
</reference>
<dbReference type="PANTHER" id="PTHR42703:SF1">
    <property type="entry name" value="NA(+)_H(+) ANTIPORTER SUBUNIT D1"/>
    <property type="match status" value="1"/>
</dbReference>
<proteinExistence type="inferred from homology"/>